<gene>
    <name evidence="3" type="ORF">KTU01_16510</name>
</gene>
<evidence type="ECO:0000313" key="3">
    <source>
        <dbReference type="EMBL" id="GEO95528.1"/>
    </source>
</evidence>
<keyword evidence="3" id="KW-0378">Hydrolase</keyword>
<feature type="domain" description="Serine aminopeptidase S33" evidence="2">
    <location>
        <begin position="50"/>
        <end position="312"/>
    </location>
</feature>
<name>A0A512ICW7_9MICC</name>
<dbReference type="RefSeq" id="WP_062734164.1">
    <property type="nucleotide sequence ID" value="NZ_BJZS01000045.1"/>
</dbReference>
<organism evidence="3 4">
    <name type="scientific">Kocuria turfanensis</name>
    <dbReference type="NCBI Taxonomy" id="388357"/>
    <lineage>
        <taxon>Bacteria</taxon>
        <taxon>Bacillati</taxon>
        <taxon>Actinomycetota</taxon>
        <taxon>Actinomycetes</taxon>
        <taxon>Micrococcales</taxon>
        <taxon>Micrococcaceae</taxon>
        <taxon>Kocuria</taxon>
    </lineage>
</organism>
<feature type="compositionally biased region" description="Low complexity" evidence="1">
    <location>
        <begin position="335"/>
        <end position="346"/>
    </location>
</feature>
<dbReference type="Pfam" id="PF12146">
    <property type="entry name" value="Hydrolase_4"/>
    <property type="match status" value="1"/>
</dbReference>
<dbReference type="Gene3D" id="3.40.50.1820">
    <property type="entry name" value="alpha/beta hydrolase"/>
    <property type="match status" value="1"/>
</dbReference>
<dbReference type="Proteomes" id="UP000321103">
    <property type="component" value="Unassembled WGS sequence"/>
</dbReference>
<dbReference type="SUPFAM" id="SSF53474">
    <property type="entry name" value="alpha/beta-Hydrolases"/>
    <property type="match status" value="1"/>
</dbReference>
<evidence type="ECO:0000256" key="1">
    <source>
        <dbReference type="SAM" id="MobiDB-lite"/>
    </source>
</evidence>
<protein>
    <submittedName>
        <fullName evidence="3">Alpha/beta hydrolase</fullName>
    </submittedName>
</protein>
<evidence type="ECO:0000313" key="4">
    <source>
        <dbReference type="Proteomes" id="UP000321103"/>
    </source>
</evidence>
<keyword evidence="4" id="KW-1185">Reference proteome</keyword>
<proteinExistence type="predicted"/>
<comment type="caution">
    <text evidence="3">The sequence shown here is derived from an EMBL/GenBank/DDBJ whole genome shotgun (WGS) entry which is preliminary data.</text>
</comment>
<accession>A0A512ICW7</accession>
<dbReference type="GO" id="GO:0016787">
    <property type="term" value="F:hydrolase activity"/>
    <property type="evidence" value="ECO:0007669"/>
    <property type="project" value="UniProtKB-KW"/>
</dbReference>
<dbReference type="EMBL" id="BJZS01000045">
    <property type="protein sequence ID" value="GEO95528.1"/>
    <property type="molecule type" value="Genomic_DNA"/>
</dbReference>
<sequence length="360" mass="39091">MSAPPDPWVPDVLGPGFRARTVELGPGSAPHSTATVVCHRPDDRPAAGRAPRDAVLYLHGWSDYFFNAELARTCAAAGYGFYALDLHGYGRNLTDTVLAEGAASPGHATDLADYDDDIAAALALMAEDGLPAPGGRLVLMGHSTGGLTAALWAARHPGRLAGLALNAPWLGSHGSDAVGAALRPALGRLARRRPDRAVRARLRSHYYRVISEQAEGEWPIDPRWRPETSFDITPGWLNAVLRAQREVSRGLDLQVPVLVQVSARSHIRPWWSERMRSADTVLDVRQIRRHAPDLGPDVTVRSYDGAVHDVHLSREPVRRAAQQDLVAWLRALGRPGQAQAEAPGPATRSTAPPYRRSRRA</sequence>
<evidence type="ECO:0000259" key="2">
    <source>
        <dbReference type="Pfam" id="PF12146"/>
    </source>
</evidence>
<feature type="region of interest" description="Disordered" evidence="1">
    <location>
        <begin position="335"/>
        <end position="360"/>
    </location>
</feature>
<dbReference type="PANTHER" id="PTHR11614">
    <property type="entry name" value="PHOSPHOLIPASE-RELATED"/>
    <property type="match status" value="1"/>
</dbReference>
<dbReference type="AlphaFoldDB" id="A0A512ICW7"/>
<reference evidence="3 4" key="1">
    <citation type="submission" date="2019-07" db="EMBL/GenBank/DDBJ databases">
        <title>Whole genome shotgun sequence of Kocuria turfanensis NBRC 107627.</title>
        <authorList>
            <person name="Hosoyama A."/>
            <person name="Uohara A."/>
            <person name="Ohji S."/>
            <person name="Ichikawa N."/>
        </authorList>
    </citation>
    <scope>NUCLEOTIDE SEQUENCE [LARGE SCALE GENOMIC DNA]</scope>
    <source>
        <strain evidence="3 4">NBRC 107627</strain>
    </source>
</reference>
<dbReference type="InterPro" id="IPR022742">
    <property type="entry name" value="Hydrolase_4"/>
</dbReference>
<dbReference type="InterPro" id="IPR051044">
    <property type="entry name" value="MAG_DAG_Lipase"/>
</dbReference>
<dbReference type="STRING" id="388357.GCA_001580365_00516"/>
<dbReference type="InterPro" id="IPR029058">
    <property type="entry name" value="AB_hydrolase_fold"/>
</dbReference>